<keyword evidence="2" id="KW-1185">Reference proteome</keyword>
<dbReference type="OrthoDB" id="6161578at2759"/>
<dbReference type="Proteomes" id="UP001152795">
    <property type="component" value="Unassembled WGS sequence"/>
</dbReference>
<evidence type="ECO:0000313" key="1">
    <source>
        <dbReference type="EMBL" id="CAB4015430.1"/>
    </source>
</evidence>
<dbReference type="GO" id="GO:0000977">
    <property type="term" value="F:RNA polymerase II transcription regulatory region sequence-specific DNA binding"/>
    <property type="evidence" value="ECO:0007669"/>
    <property type="project" value="TreeGrafter"/>
</dbReference>
<gene>
    <name evidence="1" type="ORF">PACLA_8A014472</name>
</gene>
<dbReference type="PANTHER" id="PTHR23349">
    <property type="entry name" value="BASIC HELIX-LOOP-HELIX TRANSCRIPTION FACTOR, TWIST"/>
    <property type="match status" value="1"/>
</dbReference>
<dbReference type="PANTHER" id="PTHR23349:SF111">
    <property type="entry name" value="BHLH DOMAIN-CONTAINING PROTEIN"/>
    <property type="match status" value="1"/>
</dbReference>
<dbReference type="InterPro" id="IPR036638">
    <property type="entry name" value="HLH_DNA-bd_sf"/>
</dbReference>
<dbReference type="InterPro" id="IPR011598">
    <property type="entry name" value="bHLH_dom"/>
</dbReference>
<dbReference type="Gene3D" id="4.10.280.10">
    <property type="entry name" value="Helix-loop-helix DNA-binding domain"/>
    <property type="match status" value="1"/>
</dbReference>
<comment type="caution">
    <text evidence="1">The sequence shown here is derived from an EMBL/GenBank/DDBJ whole genome shotgun (WGS) entry which is preliminary data.</text>
</comment>
<reference evidence="1" key="1">
    <citation type="submission" date="2020-04" db="EMBL/GenBank/DDBJ databases">
        <authorList>
            <person name="Alioto T."/>
            <person name="Alioto T."/>
            <person name="Gomez Garrido J."/>
        </authorList>
    </citation>
    <scope>NUCLEOTIDE SEQUENCE</scope>
    <source>
        <strain evidence="1">A484AB</strain>
    </source>
</reference>
<dbReference type="Pfam" id="PF00010">
    <property type="entry name" value="HLH"/>
    <property type="match status" value="1"/>
</dbReference>
<dbReference type="InterPro" id="IPR050283">
    <property type="entry name" value="E-box_TF_Regulators"/>
</dbReference>
<dbReference type="SMART" id="SM00353">
    <property type="entry name" value="HLH"/>
    <property type="match status" value="1"/>
</dbReference>
<dbReference type="GO" id="GO:0046983">
    <property type="term" value="F:protein dimerization activity"/>
    <property type="evidence" value="ECO:0007669"/>
    <property type="project" value="InterPro"/>
</dbReference>
<dbReference type="PROSITE" id="PS50888">
    <property type="entry name" value="BHLH"/>
    <property type="match status" value="1"/>
</dbReference>
<dbReference type="EMBL" id="CACRXK020008713">
    <property type="protein sequence ID" value="CAB4015430.1"/>
    <property type="molecule type" value="Genomic_DNA"/>
</dbReference>
<organism evidence="1 2">
    <name type="scientific">Paramuricea clavata</name>
    <name type="common">Red gorgonian</name>
    <name type="synonym">Violescent sea-whip</name>
    <dbReference type="NCBI Taxonomy" id="317549"/>
    <lineage>
        <taxon>Eukaryota</taxon>
        <taxon>Metazoa</taxon>
        <taxon>Cnidaria</taxon>
        <taxon>Anthozoa</taxon>
        <taxon>Octocorallia</taxon>
        <taxon>Malacalcyonacea</taxon>
        <taxon>Plexauridae</taxon>
        <taxon>Paramuricea</taxon>
    </lineage>
</organism>
<evidence type="ECO:0000313" key="2">
    <source>
        <dbReference type="Proteomes" id="UP001152795"/>
    </source>
</evidence>
<sequence length="141" mass="15999">MEQIIASSQQNALEKQHLTFECSVEDLLCLLECSPLAETARSPRTTRDTAWTPRNMCDAACQTNDVTPSIKKTADSKKRHGKRERATYRERQRLGTLNDAFRKLKDVVPSAHGQTRKLDVLKMASQYIKDMTLILTESSET</sequence>
<protein>
    <submittedName>
        <fullName evidence="1">Class A basic helix-loop-helix 15</fullName>
    </submittedName>
</protein>
<accession>A0A7D9ES62</accession>
<dbReference type="SUPFAM" id="SSF47459">
    <property type="entry name" value="HLH, helix-loop-helix DNA-binding domain"/>
    <property type="match status" value="1"/>
</dbReference>
<dbReference type="GO" id="GO:0000981">
    <property type="term" value="F:DNA-binding transcription factor activity, RNA polymerase II-specific"/>
    <property type="evidence" value="ECO:0007669"/>
    <property type="project" value="TreeGrafter"/>
</dbReference>
<proteinExistence type="predicted"/>
<dbReference type="AlphaFoldDB" id="A0A7D9ES62"/>
<dbReference type="GO" id="GO:0032502">
    <property type="term" value="P:developmental process"/>
    <property type="evidence" value="ECO:0007669"/>
    <property type="project" value="TreeGrafter"/>
</dbReference>
<name>A0A7D9ES62_PARCT</name>